<feature type="transmembrane region" description="Helical" evidence="4">
    <location>
        <begin position="434"/>
        <end position="451"/>
    </location>
</feature>
<keyword evidence="2" id="KW-0175">Coiled coil</keyword>
<keyword evidence="4" id="KW-0812">Transmembrane</keyword>
<organism evidence="5 6">
    <name type="scientific">Hexamita inflata</name>
    <dbReference type="NCBI Taxonomy" id="28002"/>
    <lineage>
        <taxon>Eukaryota</taxon>
        <taxon>Metamonada</taxon>
        <taxon>Diplomonadida</taxon>
        <taxon>Hexamitidae</taxon>
        <taxon>Hexamitinae</taxon>
        <taxon>Hexamita</taxon>
    </lineage>
</organism>
<evidence type="ECO:0000256" key="4">
    <source>
        <dbReference type="SAM" id="Phobius"/>
    </source>
</evidence>
<comment type="caution">
    <text evidence="5">The sequence shown here is derived from an EMBL/GenBank/DDBJ whole genome shotgun (WGS) entry which is preliminary data.</text>
</comment>
<feature type="coiled-coil region" evidence="2">
    <location>
        <begin position="280"/>
        <end position="339"/>
    </location>
</feature>
<dbReference type="PROSITE" id="PS50297">
    <property type="entry name" value="ANK_REP_REGION"/>
    <property type="match status" value="1"/>
</dbReference>
<feature type="region of interest" description="Disordered" evidence="3">
    <location>
        <begin position="347"/>
        <end position="393"/>
    </location>
</feature>
<dbReference type="SMART" id="SM00248">
    <property type="entry name" value="ANK"/>
    <property type="match status" value="2"/>
</dbReference>
<dbReference type="InterPro" id="IPR036770">
    <property type="entry name" value="Ankyrin_rpt-contain_sf"/>
</dbReference>
<proteinExistence type="predicted"/>
<protein>
    <submittedName>
        <fullName evidence="5">Ankyrin_repeat protein 1</fullName>
    </submittedName>
</protein>
<feature type="compositionally biased region" description="Basic and acidic residues" evidence="3">
    <location>
        <begin position="381"/>
        <end position="393"/>
    </location>
</feature>
<gene>
    <name evidence="5" type="ORF">HINF_LOCUS33105</name>
</gene>
<evidence type="ECO:0000256" key="1">
    <source>
        <dbReference type="PROSITE-ProRule" id="PRU00023"/>
    </source>
</evidence>
<dbReference type="Gene3D" id="1.25.40.20">
    <property type="entry name" value="Ankyrin repeat-containing domain"/>
    <property type="match status" value="1"/>
</dbReference>
<dbReference type="PANTHER" id="PTHR24120">
    <property type="entry name" value="GH07239P"/>
    <property type="match status" value="1"/>
</dbReference>
<sequence>MSQVWFQAAENNELDTINKLKSKNLNRKNENGQTALMIAAQRGNINAVRVLADHEKGQICNEETALSLAIKNKKFDVANYLYEFEVKDQEDIIIQILNQYYDGSGPYPNLNSAYSGGTPDIMDIINHNLLDQNTFNAKLKEYQNTICKLQMKIENKDEELSEINIVFDDGKSMDQLQQLNDRLGAELTKFKTQLEEKDAIISTLQNQLKQQGDENNHVSEQLNKTISELNITQASLQTTQQQLKSEQEKLHLLNEAKPAHDHSSTDNYYRQQADKYQIQYFQLKDEKLQSELDIKKLTKELQSLQETTETEIKNKNEQNERLQKEIERLLSVQTQLNLQIQKSKKLEFEPGNSNQSEINMITNNSSFSVTETSKKKKKNNRRTDEETQLKHAQTDAEEIIKPIMPVIQAPPPSDQLSQVLAGETKPAKKDNKQFIGVLIFILIALGGMQLMDK</sequence>
<keyword evidence="6" id="KW-1185">Reference proteome</keyword>
<dbReference type="Pfam" id="PF12796">
    <property type="entry name" value="Ank_2"/>
    <property type="match status" value="1"/>
</dbReference>
<keyword evidence="4" id="KW-1133">Transmembrane helix</keyword>
<evidence type="ECO:0000256" key="2">
    <source>
        <dbReference type="SAM" id="Coils"/>
    </source>
</evidence>
<evidence type="ECO:0000313" key="5">
    <source>
        <dbReference type="EMBL" id="CAL6030228.1"/>
    </source>
</evidence>
<dbReference type="EMBL" id="CAXDID020000114">
    <property type="protein sequence ID" value="CAL6030228.1"/>
    <property type="molecule type" value="Genomic_DNA"/>
</dbReference>
<dbReference type="PROSITE" id="PS50088">
    <property type="entry name" value="ANK_REPEAT"/>
    <property type="match status" value="1"/>
</dbReference>
<feature type="compositionally biased region" description="Polar residues" evidence="3">
    <location>
        <begin position="351"/>
        <end position="371"/>
    </location>
</feature>
<name>A0ABP1J4V6_9EUKA</name>
<dbReference type="SUPFAM" id="SSF48403">
    <property type="entry name" value="Ankyrin repeat"/>
    <property type="match status" value="1"/>
</dbReference>
<keyword evidence="4" id="KW-0472">Membrane</keyword>
<keyword evidence="1" id="KW-0040">ANK repeat</keyword>
<feature type="repeat" description="ANK" evidence="1">
    <location>
        <begin position="31"/>
        <end position="54"/>
    </location>
</feature>
<accession>A0ABP1J4V6</accession>
<reference evidence="5 6" key="1">
    <citation type="submission" date="2024-07" db="EMBL/GenBank/DDBJ databases">
        <authorList>
            <person name="Akdeniz Z."/>
        </authorList>
    </citation>
    <scope>NUCLEOTIDE SEQUENCE [LARGE SCALE GENOMIC DNA]</scope>
</reference>
<dbReference type="PANTHER" id="PTHR24120:SF4">
    <property type="entry name" value="GH07239P"/>
    <property type="match status" value="1"/>
</dbReference>
<evidence type="ECO:0000313" key="6">
    <source>
        <dbReference type="Proteomes" id="UP001642409"/>
    </source>
</evidence>
<dbReference type="InterPro" id="IPR002110">
    <property type="entry name" value="Ankyrin_rpt"/>
</dbReference>
<evidence type="ECO:0000256" key="3">
    <source>
        <dbReference type="SAM" id="MobiDB-lite"/>
    </source>
</evidence>
<dbReference type="Proteomes" id="UP001642409">
    <property type="component" value="Unassembled WGS sequence"/>
</dbReference>
<feature type="coiled-coil region" evidence="2">
    <location>
        <begin position="173"/>
        <end position="256"/>
    </location>
</feature>